<dbReference type="EMBL" id="RJJX01000003">
    <property type="protein sequence ID" value="RUT79404.1"/>
    <property type="molecule type" value="Genomic_DNA"/>
</dbReference>
<dbReference type="AlphaFoldDB" id="A0A434AY09"/>
<dbReference type="InterPro" id="IPR004675">
    <property type="entry name" value="AhpD_core"/>
</dbReference>
<dbReference type="NCBIfam" id="TIGR00778">
    <property type="entry name" value="ahpD_dom"/>
    <property type="match status" value="1"/>
</dbReference>
<dbReference type="Gene3D" id="1.20.1290.10">
    <property type="entry name" value="AhpD-like"/>
    <property type="match status" value="1"/>
</dbReference>
<dbReference type="SUPFAM" id="SSF69118">
    <property type="entry name" value="AhpD-like"/>
    <property type="match status" value="1"/>
</dbReference>
<keyword evidence="3" id="KW-1185">Reference proteome</keyword>
<name>A0A434AY09_9BACT</name>
<gene>
    <name evidence="2" type="ORF">DLK05_04075</name>
</gene>
<dbReference type="PANTHER" id="PTHR35446:SF2">
    <property type="entry name" value="CARBOXYMUCONOLACTONE DECARBOXYLASE-LIKE DOMAIN-CONTAINING PROTEIN"/>
    <property type="match status" value="1"/>
</dbReference>
<reference evidence="2 3" key="1">
    <citation type="submission" date="2018-11" db="EMBL/GenBank/DDBJ databases">
        <title>Parancylomarina longa gen. nov., sp. nov., isolated from sediments of southern Okinawa.</title>
        <authorList>
            <person name="Fu T."/>
        </authorList>
    </citation>
    <scope>NUCLEOTIDE SEQUENCE [LARGE SCALE GENOMIC DNA]</scope>
    <source>
        <strain evidence="2 3">T3-2 S1-C</strain>
    </source>
</reference>
<dbReference type="InterPro" id="IPR029032">
    <property type="entry name" value="AhpD-like"/>
</dbReference>
<dbReference type="OrthoDB" id="9808310at2"/>
<proteinExistence type="predicted"/>
<comment type="caution">
    <text evidence="2">The sequence shown here is derived from an EMBL/GenBank/DDBJ whole genome shotgun (WGS) entry which is preliminary data.</text>
</comment>
<dbReference type="PANTHER" id="PTHR35446">
    <property type="entry name" value="SI:CH211-175M2.5"/>
    <property type="match status" value="1"/>
</dbReference>
<dbReference type="RefSeq" id="WP_127342697.1">
    <property type="nucleotide sequence ID" value="NZ_RJJX01000003.1"/>
</dbReference>
<evidence type="ECO:0000313" key="3">
    <source>
        <dbReference type="Proteomes" id="UP000282985"/>
    </source>
</evidence>
<dbReference type="NCBIfam" id="TIGR01926">
    <property type="entry name" value="peroxid_rel"/>
    <property type="match status" value="1"/>
</dbReference>
<keyword evidence="2" id="KW-0560">Oxidoreductase</keyword>
<sequence length="186" mass="21312">MSRIKVIPYPEANGRLKEIYDELIAKRGKLADVHMIQSLRPESIVKHMELYLEIMFSKSELTRSQREMMAVIVSVANQCSYCQIHHAEALNHYWKNEEKIKILKSDFNKLDLSARDKKLCQYADILTKYPEKAVETDITIPLSEAGCSDQAILDASLVVAYFNFVNRLVLALGVTIEHDGGKDFKY</sequence>
<feature type="domain" description="Carboxymuconolactone decarboxylase-like" evidence="1">
    <location>
        <begin position="49"/>
        <end position="100"/>
    </location>
</feature>
<dbReference type="Proteomes" id="UP000282985">
    <property type="component" value="Unassembled WGS sequence"/>
</dbReference>
<dbReference type="InterPro" id="IPR003779">
    <property type="entry name" value="CMD-like"/>
</dbReference>
<protein>
    <submittedName>
        <fullName evidence="2">Peroxidase</fullName>
    </submittedName>
</protein>
<dbReference type="Pfam" id="PF02627">
    <property type="entry name" value="CMD"/>
    <property type="match status" value="1"/>
</dbReference>
<accession>A0A434AY09</accession>
<evidence type="ECO:0000259" key="1">
    <source>
        <dbReference type="Pfam" id="PF02627"/>
    </source>
</evidence>
<dbReference type="GO" id="GO:0051920">
    <property type="term" value="F:peroxiredoxin activity"/>
    <property type="evidence" value="ECO:0007669"/>
    <property type="project" value="InterPro"/>
</dbReference>
<organism evidence="2 3">
    <name type="scientific">Ancylomarina longa</name>
    <dbReference type="NCBI Taxonomy" id="2487017"/>
    <lineage>
        <taxon>Bacteria</taxon>
        <taxon>Pseudomonadati</taxon>
        <taxon>Bacteroidota</taxon>
        <taxon>Bacteroidia</taxon>
        <taxon>Marinilabiliales</taxon>
        <taxon>Marinifilaceae</taxon>
        <taxon>Ancylomarina</taxon>
    </lineage>
</organism>
<keyword evidence="2" id="KW-0575">Peroxidase</keyword>
<evidence type="ECO:0000313" key="2">
    <source>
        <dbReference type="EMBL" id="RUT79404.1"/>
    </source>
</evidence>
<dbReference type="InterPro" id="IPR010195">
    <property type="entry name" value="Uncharacterised_peroxidase-rel"/>
</dbReference>